<dbReference type="PANTHER" id="PTHR43742">
    <property type="entry name" value="TRIMETHYLAMINE-N-OXIDE REDUCTASE"/>
    <property type="match status" value="1"/>
</dbReference>
<dbReference type="InterPro" id="IPR050612">
    <property type="entry name" value="Prok_Mopterin_Oxidored"/>
</dbReference>
<dbReference type="RefSeq" id="WP_130966457.1">
    <property type="nucleotide sequence ID" value="NZ_SIXI01000001.1"/>
</dbReference>
<proteinExistence type="inferred from homology"/>
<keyword evidence="4" id="KW-0411">Iron-sulfur</keyword>
<name>A0A4Q9H655_9BURK</name>
<dbReference type="Gene3D" id="2.40.40.20">
    <property type="match status" value="1"/>
</dbReference>
<dbReference type="PROSITE" id="PS51669">
    <property type="entry name" value="4FE4S_MOW_BIS_MGD"/>
    <property type="match status" value="1"/>
</dbReference>
<dbReference type="Gene3D" id="3.40.228.10">
    <property type="entry name" value="Dimethylsulfoxide Reductase, domain 2"/>
    <property type="match status" value="1"/>
</dbReference>
<dbReference type="InterPro" id="IPR006657">
    <property type="entry name" value="MoPterin_dinucl-bd_dom"/>
</dbReference>
<keyword evidence="2" id="KW-0479">Metal-binding</keyword>
<protein>
    <submittedName>
        <fullName evidence="6">Molybdopterin oxidoreductase family protein</fullName>
    </submittedName>
</protein>
<evidence type="ECO:0000313" key="6">
    <source>
        <dbReference type="EMBL" id="TBO34514.1"/>
    </source>
</evidence>
<dbReference type="InterPro" id="IPR006656">
    <property type="entry name" value="Mopterin_OxRdtase"/>
</dbReference>
<keyword evidence="7" id="KW-1185">Reference proteome</keyword>
<dbReference type="EMBL" id="SIXI01000001">
    <property type="protein sequence ID" value="TBO34514.1"/>
    <property type="molecule type" value="Genomic_DNA"/>
</dbReference>
<dbReference type="SUPFAM" id="SSF53706">
    <property type="entry name" value="Formate dehydrogenase/DMSO reductase, domains 1-3"/>
    <property type="match status" value="1"/>
</dbReference>
<dbReference type="OrthoDB" id="9815647at2"/>
<comment type="similarity">
    <text evidence="1">Belongs to the prokaryotic molybdopterin-containing oxidoreductase family.</text>
</comment>
<accession>A0A4Q9H655</accession>
<dbReference type="GO" id="GO:0046872">
    <property type="term" value="F:metal ion binding"/>
    <property type="evidence" value="ECO:0007669"/>
    <property type="project" value="UniProtKB-KW"/>
</dbReference>
<keyword evidence="3" id="KW-0408">Iron</keyword>
<dbReference type="InterPro" id="IPR009010">
    <property type="entry name" value="Asp_de-COase-like_dom_sf"/>
</dbReference>
<dbReference type="Proteomes" id="UP000292120">
    <property type="component" value="Unassembled WGS sequence"/>
</dbReference>
<dbReference type="PANTHER" id="PTHR43742:SF2">
    <property type="entry name" value="ASSIMILATORY NITRATE REDUCTASE CATALYTIC SUBUNIT"/>
    <property type="match status" value="1"/>
</dbReference>
<dbReference type="GO" id="GO:0051536">
    <property type="term" value="F:iron-sulfur cluster binding"/>
    <property type="evidence" value="ECO:0007669"/>
    <property type="project" value="UniProtKB-KW"/>
</dbReference>
<dbReference type="SUPFAM" id="SSF50692">
    <property type="entry name" value="ADC-like"/>
    <property type="match status" value="1"/>
</dbReference>
<evidence type="ECO:0000313" key="7">
    <source>
        <dbReference type="Proteomes" id="UP000292120"/>
    </source>
</evidence>
<dbReference type="GO" id="GO:0016491">
    <property type="term" value="F:oxidoreductase activity"/>
    <property type="evidence" value="ECO:0007669"/>
    <property type="project" value="InterPro"/>
</dbReference>
<evidence type="ECO:0000256" key="4">
    <source>
        <dbReference type="ARBA" id="ARBA00023014"/>
    </source>
</evidence>
<dbReference type="Gene3D" id="2.20.25.90">
    <property type="entry name" value="ADC-like domains"/>
    <property type="match status" value="1"/>
</dbReference>
<dbReference type="AlphaFoldDB" id="A0A4Q9H655"/>
<dbReference type="GO" id="GO:0043546">
    <property type="term" value="F:molybdopterin cofactor binding"/>
    <property type="evidence" value="ECO:0007669"/>
    <property type="project" value="InterPro"/>
</dbReference>
<dbReference type="SMART" id="SM00926">
    <property type="entry name" value="Molybdop_Fe4S4"/>
    <property type="match status" value="1"/>
</dbReference>
<evidence type="ECO:0000256" key="1">
    <source>
        <dbReference type="ARBA" id="ARBA00010312"/>
    </source>
</evidence>
<evidence type="ECO:0000256" key="2">
    <source>
        <dbReference type="ARBA" id="ARBA00022723"/>
    </source>
</evidence>
<dbReference type="Pfam" id="PF00384">
    <property type="entry name" value="Molybdopterin"/>
    <property type="match status" value="1"/>
</dbReference>
<evidence type="ECO:0000259" key="5">
    <source>
        <dbReference type="PROSITE" id="PS51669"/>
    </source>
</evidence>
<dbReference type="Gene3D" id="3.40.50.740">
    <property type="match status" value="1"/>
</dbReference>
<sequence length="737" mass="81166">MSHTASPAAHGSTLPVTTRTVQGACNLCEAICGLTFTVETQGTHERIVSIKGNEADPLSRGHICPKAVALKDLHEDPDRLRQPVRRVVTNGQTTWQPIGWDQAFDLVVEQLARVREQHGSQAVAVYQGNPSVHNWGNITHAQTFFGQLKTRHRYSATSVDQLPHHLVSHWLYGHQMRIPVPDIDRTQFMLILGGNPMASNGSLMTVPDVRARFKALKERGGQLVVVDPRRTETAALAQEHLAIEPGTDAAWLLALLHTLFDEQLLRPRRWEGLLQHIEVVQQAVQPFSPEAMAGVTGIDAATTRRLARTLATSEAGVVYGRMGVSTQAHGVVCQWAIQVLNLLCGQVDHEGGALLTSPAVNLIQMGLMGKGHFDVWRSRVRGAPEFNGELPVAVMAEEMLTPGQGQVRALITSCGNPVLSTPNGQQLDRALEGLDFMVAIDFFINETTRHADVILPPTCFVEHDHYDLVFLHLAVRNVARYSEPVVAPAEGSLHDWQIYSELARRYARRLWGVESKSTLGRLKGMAMRAALTRLSPKRLLQLGLGRKGARVTWDELKQHPEGVDLGPLEPQLIDALKKQNRRVNLMPDRIAQELPRLVQAFVTEVARPNALRLIGRRDVRSNNSWMHNTERLVSGKPRCTLYMHPVDAQARQLSEGQVVRIASRVGEVQAPVHITPDMRPGVVSLPHGWGHGRQGTQLRVAQAHAGVSINDLTDDQLTDGISGNAAFSATPVEVQAA</sequence>
<feature type="domain" description="4Fe-4S Mo/W bis-MGD-type" evidence="5">
    <location>
        <begin position="18"/>
        <end position="78"/>
    </location>
</feature>
<dbReference type="Pfam" id="PF01568">
    <property type="entry name" value="Molydop_binding"/>
    <property type="match status" value="1"/>
</dbReference>
<evidence type="ECO:0000256" key="3">
    <source>
        <dbReference type="ARBA" id="ARBA00023004"/>
    </source>
</evidence>
<gene>
    <name evidence="6" type="ORF">EYS42_03660</name>
</gene>
<dbReference type="Pfam" id="PF04879">
    <property type="entry name" value="Molybdop_Fe4S4"/>
    <property type="match status" value="1"/>
</dbReference>
<dbReference type="InterPro" id="IPR006963">
    <property type="entry name" value="Mopterin_OxRdtase_4Fe-4S_dom"/>
</dbReference>
<comment type="caution">
    <text evidence="6">The sequence shown here is derived from an EMBL/GenBank/DDBJ whole genome shotgun (WGS) entry which is preliminary data.</text>
</comment>
<organism evidence="6 7">
    <name type="scientific">Aquabacterium lacunae</name>
    <dbReference type="NCBI Taxonomy" id="2528630"/>
    <lineage>
        <taxon>Bacteria</taxon>
        <taxon>Pseudomonadati</taxon>
        <taxon>Pseudomonadota</taxon>
        <taxon>Betaproteobacteria</taxon>
        <taxon>Burkholderiales</taxon>
        <taxon>Aquabacterium</taxon>
    </lineage>
</organism>
<reference evidence="6 7" key="1">
    <citation type="submission" date="2019-02" db="EMBL/GenBank/DDBJ databases">
        <title>Aquabacterium sp. strain KMB7.</title>
        <authorList>
            <person name="Chen W.-M."/>
        </authorList>
    </citation>
    <scope>NUCLEOTIDE SEQUENCE [LARGE SCALE GENOMIC DNA]</scope>
    <source>
        <strain evidence="6 7">KMB7</strain>
    </source>
</reference>